<organism evidence="1 2">
    <name type="scientific">Trametes sanguinea</name>
    <dbReference type="NCBI Taxonomy" id="158606"/>
    <lineage>
        <taxon>Eukaryota</taxon>
        <taxon>Fungi</taxon>
        <taxon>Dikarya</taxon>
        <taxon>Basidiomycota</taxon>
        <taxon>Agaricomycotina</taxon>
        <taxon>Agaricomycetes</taxon>
        <taxon>Polyporales</taxon>
        <taxon>Polyporaceae</taxon>
        <taxon>Trametes</taxon>
    </lineage>
</organism>
<dbReference type="Proteomes" id="UP001144978">
    <property type="component" value="Unassembled WGS sequence"/>
</dbReference>
<comment type="caution">
    <text evidence="1">The sequence shown here is derived from an EMBL/GenBank/DDBJ whole genome shotgun (WGS) entry which is preliminary data.</text>
</comment>
<evidence type="ECO:0000313" key="1">
    <source>
        <dbReference type="EMBL" id="KAJ3002825.1"/>
    </source>
</evidence>
<name>A0ACC1PX18_9APHY</name>
<keyword evidence="2" id="KW-1185">Reference proteome</keyword>
<protein>
    <submittedName>
        <fullName evidence="1">Uncharacterized protein</fullName>
    </submittedName>
</protein>
<proteinExistence type="predicted"/>
<reference evidence="1" key="1">
    <citation type="submission" date="2022-08" db="EMBL/GenBank/DDBJ databases">
        <title>Genome Sequence of Pycnoporus sanguineus.</title>
        <authorList>
            <person name="Buettner E."/>
        </authorList>
    </citation>
    <scope>NUCLEOTIDE SEQUENCE</scope>
    <source>
        <strain evidence="1">CG-C14</strain>
    </source>
</reference>
<dbReference type="EMBL" id="JANSHE010001411">
    <property type="protein sequence ID" value="KAJ3002825.1"/>
    <property type="molecule type" value="Genomic_DNA"/>
</dbReference>
<accession>A0ACC1PX18</accession>
<sequence length="528" mass="58944">MVIVSVALVPALCLLAVVSARALWLRVSSKASRKPVFPGPSPLPIVGNILPSERVWITLSAIGEKYGRVEERHALSRLIPNSPPVGPIFSLKLLSTPVLVVNSSTAARDLFELRSANYANRPLPKIVQMAGFDRGVALEHDPARLRLGRKVMHSVIQPRVIVEFRDRIQHYLAIYLKYMIESPDRFVQHAKLLLAGVTLEMSHGYEISGPNDVYLGQAEILVKNFSQASYAGGHLVNWLPFLSYLPAWLPGMGFKRMARQWREHYDRVAGEAFDYAKSEITDGTARPSMVQKALADMSQDGIPEDIVKYSAAQVYSGGADTTASTIIAFILMMVRHPEVQSRAQAEIDTVTGHTRLPAFADRAQLPYVDAVLAEVLRVLPPIPAILRQPENDDIYEGRLIPKGTMMIENIWGMLHDRNVYPEPAAFRPERWLKADKQDIRHPLNVAFGFGRRICPGRLLAEELAFTAIALLLSSFDISCAHDDNGDPIVPAPEQTNGSIIFPLPFRCHIRPRNDRAQERVEEFIRAHT</sequence>
<gene>
    <name evidence="1" type="ORF">NUW54_g5637</name>
</gene>
<evidence type="ECO:0000313" key="2">
    <source>
        <dbReference type="Proteomes" id="UP001144978"/>
    </source>
</evidence>